<reference evidence="1" key="1">
    <citation type="submission" date="2021-01" db="EMBL/GenBank/DDBJ databases">
        <title>Fulvivirga kasyanovii gen. nov., sp nov., a novel member of the phylum Bacteroidetes isolated from seawater in a mussel farm.</title>
        <authorList>
            <person name="Zhao L.-H."/>
            <person name="Wang Z.-J."/>
        </authorList>
    </citation>
    <scope>NUCLEOTIDE SEQUENCE</scope>
    <source>
        <strain evidence="1">29W222</strain>
    </source>
</reference>
<organism evidence="1 2">
    <name type="scientific">Fulvivirga marina</name>
    <dbReference type="NCBI Taxonomy" id="2494733"/>
    <lineage>
        <taxon>Bacteria</taxon>
        <taxon>Pseudomonadati</taxon>
        <taxon>Bacteroidota</taxon>
        <taxon>Cytophagia</taxon>
        <taxon>Cytophagales</taxon>
        <taxon>Fulvivirgaceae</taxon>
        <taxon>Fulvivirga</taxon>
    </lineage>
</organism>
<sequence length="48" mass="5228">MIKGIAEEAVAGNIISKHEMQQVVNDLYKTAEGGAFCYISFKIVGKKP</sequence>
<protein>
    <submittedName>
        <fullName evidence="1">Uncharacterized protein</fullName>
    </submittedName>
</protein>
<dbReference type="Gene3D" id="6.10.140.1580">
    <property type="match status" value="1"/>
</dbReference>
<proteinExistence type="predicted"/>
<name>A0A937KFU0_9BACT</name>
<dbReference type="Proteomes" id="UP000614216">
    <property type="component" value="Unassembled WGS sequence"/>
</dbReference>
<accession>A0A937KFU0</accession>
<dbReference type="AlphaFoldDB" id="A0A937KFU0"/>
<keyword evidence="2" id="KW-1185">Reference proteome</keyword>
<dbReference type="EMBL" id="JAEUGD010000064">
    <property type="protein sequence ID" value="MBL6448518.1"/>
    <property type="molecule type" value="Genomic_DNA"/>
</dbReference>
<dbReference type="RefSeq" id="WP_202858054.1">
    <property type="nucleotide sequence ID" value="NZ_JAEUGD010000064.1"/>
</dbReference>
<gene>
    <name evidence="1" type="ORF">JMN32_19565</name>
</gene>
<comment type="caution">
    <text evidence="1">The sequence shown here is derived from an EMBL/GenBank/DDBJ whole genome shotgun (WGS) entry which is preliminary data.</text>
</comment>
<evidence type="ECO:0000313" key="1">
    <source>
        <dbReference type="EMBL" id="MBL6448518.1"/>
    </source>
</evidence>
<evidence type="ECO:0000313" key="2">
    <source>
        <dbReference type="Proteomes" id="UP000614216"/>
    </source>
</evidence>